<protein>
    <submittedName>
        <fullName evidence="1">Uncharacterized protein</fullName>
    </submittedName>
</protein>
<sequence length="54" mass="5947">MRADSMMDRLASIWLLLNPLSRSQRHSVSRVISGIVIALTLGPPASESLLFTTH</sequence>
<accession>B3T270</accession>
<evidence type="ECO:0000313" key="1">
    <source>
        <dbReference type="EMBL" id="ABZ06679.1"/>
    </source>
</evidence>
<dbReference type="EMBL" id="EU016582">
    <property type="protein sequence ID" value="ABZ06679.1"/>
    <property type="molecule type" value="Genomic_DNA"/>
</dbReference>
<dbReference type="AlphaFoldDB" id="B3T270"/>
<name>B3T270_9ZZZZ</name>
<proteinExistence type="predicted"/>
<organism evidence="1">
    <name type="scientific">uncultured marine microorganism HF4000_137B17</name>
    <dbReference type="NCBI Taxonomy" id="455523"/>
    <lineage>
        <taxon>unclassified sequences</taxon>
        <taxon>environmental samples</taxon>
    </lineage>
</organism>
<gene>
    <name evidence="1" type="ORF">ALOHA_HF4000137B17ctg1g16</name>
</gene>
<reference evidence="1" key="1">
    <citation type="journal article" date="2008" name="ISME J.">
        <title>Genomic patterns of recombination, clonal divergence and environment in marine microbial populations.</title>
        <authorList>
            <person name="Konstantinidis K.T."/>
            <person name="Delong E.F."/>
        </authorList>
    </citation>
    <scope>NUCLEOTIDE SEQUENCE</scope>
</reference>